<gene>
    <name evidence="8" type="ORF">LFA_2522</name>
</gene>
<dbReference type="STRING" id="1212491.LFA_2522"/>
<dbReference type="InterPro" id="IPR015879">
    <property type="entry name" value="Ring_hydroxy_dOase_asu_C_dom"/>
</dbReference>
<dbReference type="EC" id="1.14.15.7" evidence="8"/>
<evidence type="ECO:0000256" key="6">
    <source>
        <dbReference type="ARBA" id="ARBA00023014"/>
    </source>
</evidence>
<evidence type="ECO:0000256" key="4">
    <source>
        <dbReference type="ARBA" id="ARBA00023002"/>
    </source>
</evidence>
<reference evidence="9" key="1">
    <citation type="submission" date="2014-09" db="EMBL/GenBank/DDBJ databases">
        <authorList>
            <person name="Gomez-Valero L."/>
        </authorList>
    </citation>
    <scope>NUCLEOTIDE SEQUENCE [LARGE SCALE GENOMIC DNA]</scope>
    <source>
        <strain evidence="9">ATCC700992</strain>
    </source>
</reference>
<evidence type="ECO:0000256" key="3">
    <source>
        <dbReference type="ARBA" id="ARBA00022723"/>
    </source>
</evidence>
<dbReference type="SUPFAM" id="SSF55961">
    <property type="entry name" value="Bet v1-like"/>
    <property type="match status" value="1"/>
</dbReference>
<proteinExistence type="predicted"/>
<keyword evidence="5" id="KW-0408">Iron</keyword>
<dbReference type="RefSeq" id="WP_045096309.1">
    <property type="nucleotide sequence ID" value="NZ_LN614827.1"/>
</dbReference>
<evidence type="ECO:0000313" key="9">
    <source>
        <dbReference type="Proteomes" id="UP000032430"/>
    </source>
</evidence>
<keyword evidence="3" id="KW-0479">Metal-binding</keyword>
<protein>
    <submittedName>
        <fullName evidence="8">Choline monooxygenase with Rieske [2Fe-2S] domain, alcE</fullName>
        <ecNumber evidence="8">1.14.15.7</ecNumber>
    </submittedName>
</protein>
<dbReference type="InterPro" id="IPR036922">
    <property type="entry name" value="Rieske_2Fe-2S_sf"/>
</dbReference>
<dbReference type="HOGENOM" id="CLU_026244_3_0_6"/>
<dbReference type="InterPro" id="IPR001663">
    <property type="entry name" value="Rng_hydr_dOase-A"/>
</dbReference>
<feature type="domain" description="Rieske" evidence="7">
    <location>
        <begin position="39"/>
        <end position="134"/>
    </location>
</feature>
<dbReference type="GO" id="GO:0019133">
    <property type="term" value="F:choline monooxygenase activity"/>
    <property type="evidence" value="ECO:0007669"/>
    <property type="project" value="UniProtKB-EC"/>
</dbReference>
<dbReference type="Proteomes" id="UP000032430">
    <property type="component" value="Chromosome I"/>
</dbReference>
<dbReference type="AlphaFoldDB" id="A0A098G5V9"/>
<accession>A0A098G5V9</accession>
<evidence type="ECO:0000256" key="5">
    <source>
        <dbReference type="ARBA" id="ARBA00023004"/>
    </source>
</evidence>
<keyword evidence="8" id="KW-0503">Monooxygenase</keyword>
<dbReference type="PANTHER" id="PTHR43756">
    <property type="entry name" value="CHOLINE MONOOXYGENASE, CHLOROPLASTIC"/>
    <property type="match status" value="1"/>
</dbReference>
<dbReference type="OrthoDB" id="9769355at2"/>
<organism evidence="8 9">
    <name type="scientific">Legionella fallonii LLAP-10</name>
    <dbReference type="NCBI Taxonomy" id="1212491"/>
    <lineage>
        <taxon>Bacteria</taxon>
        <taxon>Pseudomonadati</taxon>
        <taxon>Pseudomonadota</taxon>
        <taxon>Gammaproteobacteria</taxon>
        <taxon>Legionellales</taxon>
        <taxon>Legionellaceae</taxon>
        <taxon>Legionella</taxon>
    </lineage>
</organism>
<dbReference type="Pfam" id="PF00355">
    <property type="entry name" value="Rieske"/>
    <property type="match status" value="1"/>
</dbReference>
<comment type="cofactor">
    <cofactor evidence="1">
        <name>Fe cation</name>
        <dbReference type="ChEBI" id="CHEBI:24875"/>
    </cofactor>
</comment>
<keyword evidence="6" id="KW-0411">Iron-sulfur</keyword>
<dbReference type="PRINTS" id="PR00090">
    <property type="entry name" value="RNGDIOXGNASE"/>
</dbReference>
<name>A0A098G5V9_9GAMM</name>
<evidence type="ECO:0000256" key="2">
    <source>
        <dbReference type="ARBA" id="ARBA00022714"/>
    </source>
</evidence>
<dbReference type="GO" id="GO:0051537">
    <property type="term" value="F:2 iron, 2 sulfur cluster binding"/>
    <property type="evidence" value="ECO:0007669"/>
    <property type="project" value="UniProtKB-KW"/>
</dbReference>
<evidence type="ECO:0000256" key="1">
    <source>
        <dbReference type="ARBA" id="ARBA00001962"/>
    </source>
</evidence>
<keyword evidence="4 8" id="KW-0560">Oxidoreductase</keyword>
<keyword evidence="2" id="KW-0001">2Fe-2S</keyword>
<dbReference type="Gene3D" id="3.90.380.10">
    <property type="entry name" value="Naphthalene 1,2-dioxygenase Alpha Subunit, Chain A, domain 1"/>
    <property type="match status" value="1"/>
</dbReference>
<dbReference type="KEGG" id="lfa:LFA_2522"/>
<keyword evidence="9" id="KW-1185">Reference proteome</keyword>
<dbReference type="EMBL" id="LN614827">
    <property type="protein sequence ID" value="CEG57893.1"/>
    <property type="molecule type" value="Genomic_DNA"/>
</dbReference>
<dbReference type="Pfam" id="PF00848">
    <property type="entry name" value="Ring_hydroxyl_A"/>
    <property type="match status" value="1"/>
</dbReference>
<dbReference type="GO" id="GO:0005506">
    <property type="term" value="F:iron ion binding"/>
    <property type="evidence" value="ECO:0007669"/>
    <property type="project" value="InterPro"/>
</dbReference>
<dbReference type="Gene3D" id="2.102.10.10">
    <property type="entry name" value="Rieske [2Fe-2S] iron-sulphur domain"/>
    <property type="match status" value="1"/>
</dbReference>
<dbReference type="PROSITE" id="PS51296">
    <property type="entry name" value="RIESKE"/>
    <property type="match status" value="1"/>
</dbReference>
<evidence type="ECO:0000313" key="8">
    <source>
        <dbReference type="EMBL" id="CEG57893.1"/>
    </source>
</evidence>
<sequence length="363" mass="42295">MSSKTKTIKNEITTDWYTSPDIYEQEQQLLFANKLIYIGHELMVPDINDYRVLSNNTEILVHNKNGIELISNICRHHQALMLEGCGNSNKIVCPIHMWCYNNEGTLLKTPHFSHEHSRHLPVKKLKTWSGLLFSGDLDPSPICFDNQLIIMDDLDFTDYAYSNSVSFRHDFNWKVFIDNYLDDYHVRPFHPGLRNLVDCNQILWQFGKNYSSQKVGIQKNLFKKGPDAYKNWHHALLEYRNNAPPEYGAVWFLLYPNIMIEHYPEMLTISVVIPDGPERCINTVDFFYPKKVIDTYQEIIHLSQIAYHETAKEDETICDRIFRGKKSLAEQGIDDTGPYQLPSEAGIPPFHDYLLNILGKHLK</sequence>
<dbReference type="SUPFAM" id="SSF50022">
    <property type="entry name" value="ISP domain"/>
    <property type="match status" value="1"/>
</dbReference>
<evidence type="ECO:0000259" key="7">
    <source>
        <dbReference type="PROSITE" id="PS51296"/>
    </source>
</evidence>
<dbReference type="InterPro" id="IPR017941">
    <property type="entry name" value="Rieske_2Fe-2S"/>
</dbReference>
<dbReference type="PANTHER" id="PTHR43756:SF5">
    <property type="entry name" value="CHOLINE MONOOXYGENASE, CHLOROPLASTIC"/>
    <property type="match status" value="1"/>
</dbReference>